<gene>
    <name evidence="4" type="ORF">C9J01_00275</name>
</gene>
<keyword evidence="1" id="KW-0378">Hydrolase</keyword>
<evidence type="ECO:0000256" key="1">
    <source>
        <dbReference type="ARBA" id="ARBA00022801"/>
    </source>
</evidence>
<feature type="signal peptide" evidence="2">
    <location>
        <begin position="1"/>
        <end position="21"/>
    </location>
</feature>
<dbReference type="PANTHER" id="PTHR48081">
    <property type="entry name" value="AB HYDROLASE SUPERFAMILY PROTEIN C4A8.06C"/>
    <property type="match status" value="1"/>
</dbReference>
<dbReference type="PANTHER" id="PTHR48081:SF8">
    <property type="entry name" value="ALPHA_BETA HYDROLASE FOLD-3 DOMAIN-CONTAINING PROTEIN-RELATED"/>
    <property type="match status" value="1"/>
</dbReference>
<feature type="chain" id="PRO_5015568751" description="BD-FAE-like domain-containing protein" evidence="2">
    <location>
        <begin position="22"/>
        <end position="321"/>
    </location>
</feature>
<sequence>MTKPLTSLVLSTLLLSTAASAELVGEHFTAELDIPYGKGLVTVDGNITQRDLLMDVVKPAEPRADQNPVVVMTFGGNFIRGGRNDVYSVEGAQTTTMRDYCKLFAKEGYTCVAIDYRLSLEEPVPSNIGYSDELLVEDELRMKALHDRHNMLRQGKGLEPLPDGSPIVRNTIISAAEDLYRAVEYLQANSDKYSIDPERIAVGGFSAGAMTSFNVAYGMNAPVKAVLANSGRSLGFNVEAAAKDRDTTPPALLQMGQYDLEPLVTSVRYVLPSYEKLGIDVDLAWVPGFGHFYPAGAMALGTDLARSPIIERMVAFLDTHL</sequence>
<dbReference type="InterPro" id="IPR029058">
    <property type="entry name" value="AB_hydrolase_fold"/>
</dbReference>
<dbReference type="OrthoDB" id="7444512at2"/>
<evidence type="ECO:0000259" key="3">
    <source>
        <dbReference type="Pfam" id="PF20434"/>
    </source>
</evidence>
<dbReference type="Pfam" id="PF20434">
    <property type="entry name" value="BD-FAE"/>
    <property type="match status" value="1"/>
</dbReference>
<comment type="caution">
    <text evidence="4">The sequence shown here is derived from an EMBL/GenBank/DDBJ whole genome shotgun (WGS) entry which is preliminary data.</text>
</comment>
<name>A0A2T3NJ40_9GAMM</name>
<proteinExistence type="predicted"/>
<dbReference type="SUPFAM" id="SSF53474">
    <property type="entry name" value="alpha/beta-Hydrolases"/>
    <property type="match status" value="1"/>
</dbReference>
<protein>
    <recommendedName>
        <fullName evidence="3">BD-FAE-like domain-containing protein</fullName>
    </recommendedName>
</protein>
<dbReference type="InterPro" id="IPR050300">
    <property type="entry name" value="GDXG_lipolytic_enzyme"/>
</dbReference>
<evidence type="ECO:0000313" key="5">
    <source>
        <dbReference type="Proteomes" id="UP000241346"/>
    </source>
</evidence>
<dbReference type="Gene3D" id="3.40.50.1820">
    <property type="entry name" value="alpha/beta hydrolase"/>
    <property type="match status" value="1"/>
</dbReference>
<dbReference type="AlphaFoldDB" id="A0A2T3NJ40"/>
<keyword evidence="2" id="KW-0732">Signal</keyword>
<dbReference type="Proteomes" id="UP000241346">
    <property type="component" value="Unassembled WGS sequence"/>
</dbReference>
<dbReference type="GO" id="GO:0016787">
    <property type="term" value="F:hydrolase activity"/>
    <property type="evidence" value="ECO:0007669"/>
    <property type="project" value="UniProtKB-KW"/>
</dbReference>
<dbReference type="EMBL" id="PYMB01000001">
    <property type="protein sequence ID" value="PSW15493.1"/>
    <property type="molecule type" value="Genomic_DNA"/>
</dbReference>
<feature type="domain" description="BD-FAE-like" evidence="3">
    <location>
        <begin position="174"/>
        <end position="219"/>
    </location>
</feature>
<accession>A0A2T3NJ40</accession>
<reference evidence="4 5" key="1">
    <citation type="submission" date="2018-03" db="EMBL/GenBank/DDBJ databases">
        <title>Whole genome sequencing of Histamine producing bacteria.</title>
        <authorList>
            <person name="Butler K."/>
        </authorList>
    </citation>
    <scope>NUCLEOTIDE SEQUENCE [LARGE SCALE GENOMIC DNA]</scope>
    <source>
        <strain evidence="4 5">DSM 19138</strain>
    </source>
</reference>
<evidence type="ECO:0000256" key="2">
    <source>
        <dbReference type="SAM" id="SignalP"/>
    </source>
</evidence>
<organism evidence="4 5">
    <name type="scientific">Photobacterium rosenbergii</name>
    <dbReference type="NCBI Taxonomy" id="294936"/>
    <lineage>
        <taxon>Bacteria</taxon>
        <taxon>Pseudomonadati</taxon>
        <taxon>Pseudomonadota</taxon>
        <taxon>Gammaproteobacteria</taxon>
        <taxon>Vibrionales</taxon>
        <taxon>Vibrionaceae</taxon>
        <taxon>Photobacterium</taxon>
    </lineage>
</organism>
<evidence type="ECO:0000313" key="4">
    <source>
        <dbReference type="EMBL" id="PSW15493.1"/>
    </source>
</evidence>
<dbReference type="RefSeq" id="WP_107296114.1">
    <property type="nucleotide sequence ID" value="NZ_PYMB01000001.1"/>
</dbReference>
<dbReference type="InterPro" id="IPR049492">
    <property type="entry name" value="BD-FAE-like_dom"/>
</dbReference>